<gene>
    <name evidence="1" type="ORF">H920_00464</name>
</gene>
<evidence type="ECO:0000313" key="2">
    <source>
        <dbReference type="Proteomes" id="UP000028990"/>
    </source>
</evidence>
<dbReference type="Proteomes" id="UP000028990">
    <property type="component" value="Unassembled WGS sequence"/>
</dbReference>
<sequence>MDHLQTKCTRGSAMSTPDHKKLASNQLYPLLKLTPRKDPKAVLSSTMEGMECDIADTILVSHMAENKDSQQTKSLQLRGALAFNCFFFEGLKNTYWNHRSSHRFISPFTFQARERPSLKAIGFFPCPDGASSAWSDVMDHPVCPPLSITTIHLPSLLITAPQSKKRSQ</sequence>
<keyword evidence="2" id="KW-1185">Reference proteome</keyword>
<protein>
    <submittedName>
        <fullName evidence="1">Uncharacterized protein</fullName>
    </submittedName>
</protein>
<proteinExistence type="predicted"/>
<reference evidence="1 2" key="1">
    <citation type="submission" date="2013-11" db="EMBL/GenBank/DDBJ databases">
        <title>The Damaraland mole rat (Fukomys damarensis) genome and evolution of African mole rats.</title>
        <authorList>
            <person name="Gladyshev V.N."/>
            <person name="Fang X."/>
        </authorList>
    </citation>
    <scope>NUCLEOTIDE SEQUENCE [LARGE SCALE GENOMIC DNA]</scope>
    <source>
        <tissue evidence="1">Liver</tissue>
    </source>
</reference>
<dbReference type="EMBL" id="KN120636">
    <property type="protein sequence ID" value="KFO38069.1"/>
    <property type="molecule type" value="Genomic_DNA"/>
</dbReference>
<evidence type="ECO:0000313" key="1">
    <source>
        <dbReference type="EMBL" id="KFO38069.1"/>
    </source>
</evidence>
<accession>A0A091E112</accession>
<dbReference type="AlphaFoldDB" id="A0A091E112"/>
<organism evidence="1 2">
    <name type="scientific">Fukomys damarensis</name>
    <name type="common">Damaraland mole rat</name>
    <name type="synonym">Cryptomys damarensis</name>
    <dbReference type="NCBI Taxonomy" id="885580"/>
    <lineage>
        <taxon>Eukaryota</taxon>
        <taxon>Metazoa</taxon>
        <taxon>Chordata</taxon>
        <taxon>Craniata</taxon>
        <taxon>Vertebrata</taxon>
        <taxon>Euteleostomi</taxon>
        <taxon>Mammalia</taxon>
        <taxon>Eutheria</taxon>
        <taxon>Euarchontoglires</taxon>
        <taxon>Glires</taxon>
        <taxon>Rodentia</taxon>
        <taxon>Hystricomorpha</taxon>
        <taxon>Bathyergidae</taxon>
        <taxon>Fukomys</taxon>
    </lineage>
</organism>
<name>A0A091E112_FUKDA</name>